<comment type="caution">
    <text evidence="16">The sequence shown here is derived from an EMBL/GenBank/DDBJ whole genome shotgun (WGS) entry which is preliminary data.</text>
</comment>
<dbReference type="PROSITE" id="PS00026">
    <property type="entry name" value="CHIT_BIND_I_1"/>
    <property type="match status" value="1"/>
</dbReference>
<dbReference type="InterPro" id="IPR036861">
    <property type="entry name" value="Endochitinase-like_sf"/>
</dbReference>
<dbReference type="GO" id="GO:0005576">
    <property type="term" value="C:extracellular region"/>
    <property type="evidence" value="ECO:0007669"/>
    <property type="project" value="UniProtKB-SubCell"/>
</dbReference>
<feature type="disulfide bond" evidence="12">
    <location>
        <begin position="117"/>
        <end position="131"/>
    </location>
</feature>
<dbReference type="PANTHER" id="PTHR11177">
    <property type="entry name" value="CHITINASE"/>
    <property type="match status" value="1"/>
</dbReference>
<dbReference type="EMBL" id="JAUEPO010000002">
    <property type="protein sequence ID" value="KAK3331671.1"/>
    <property type="molecule type" value="Genomic_DNA"/>
</dbReference>
<comment type="catalytic activity">
    <reaction evidence="1">
        <text>Random endo-hydrolysis of N-acetyl-beta-D-glucosaminide (1-&gt;4)-beta-linkages in chitin and chitodextrins.</text>
        <dbReference type="EC" id="3.2.1.14"/>
    </reaction>
</comment>
<evidence type="ECO:0000259" key="15">
    <source>
        <dbReference type="PROSITE" id="PS51910"/>
    </source>
</evidence>
<keyword evidence="6 12" id="KW-0147">Chitin-binding</keyword>
<feature type="domain" description="GH18" evidence="15">
    <location>
        <begin position="156"/>
        <end position="517"/>
    </location>
</feature>
<evidence type="ECO:0000313" key="17">
    <source>
        <dbReference type="Proteomes" id="UP001286456"/>
    </source>
</evidence>
<dbReference type="GO" id="GO:0008843">
    <property type="term" value="F:endochitinase activity"/>
    <property type="evidence" value="ECO:0007669"/>
    <property type="project" value="UniProtKB-EC"/>
</dbReference>
<proteinExistence type="inferred from homology"/>
<dbReference type="SMART" id="SM00270">
    <property type="entry name" value="ChtBD1"/>
    <property type="match status" value="1"/>
</dbReference>
<evidence type="ECO:0000256" key="6">
    <source>
        <dbReference type="ARBA" id="ARBA00022669"/>
    </source>
</evidence>
<dbReference type="GO" id="GO:0000272">
    <property type="term" value="P:polysaccharide catabolic process"/>
    <property type="evidence" value="ECO:0007669"/>
    <property type="project" value="UniProtKB-KW"/>
</dbReference>
<evidence type="ECO:0000256" key="7">
    <source>
        <dbReference type="ARBA" id="ARBA00022801"/>
    </source>
</evidence>
<dbReference type="AlphaFoldDB" id="A0AAE0IW53"/>
<dbReference type="InterPro" id="IPR011583">
    <property type="entry name" value="Chitinase_II/V-like_cat"/>
</dbReference>
<dbReference type="InterPro" id="IPR018371">
    <property type="entry name" value="Chitin-binding_1_CS"/>
</dbReference>
<evidence type="ECO:0000256" key="1">
    <source>
        <dbReference type="ARBA" id="ARBA00000822"/>
    </source>
</evidence>
<dbReference type="SUPFAM" id="SSF51445">
    <property type="entry name" value="(Trans)glycosidases"/>
    <property type="match status" value="1"/>
</dbReference>
<organism evidence="16 17">
    <name type="scientific">Cercophora scortea</name>
    <dbReference type="NCBI Taxonomy" id="314031"/>
    <lineage>
        <taxon>Eukaryota</taxon>
        <taxon>Fungi</taxon>
        <taxon>Dikarya</taxon>
        <taxon>Ascomycota</taxon>
        <taxon>Pezizomycotina</taxon>
        <taxon>Sordariomycetes</taxon>
        <taxon>Sordariomycetidae</taxon>
        <taxon>Sordariales</taxon>
        <taxon>Lasiosphaeriaceae</taxon>
        <taxon>Cercophora</taxon>
    </lineage>
</organism>
<dbReference type="GO" id="GO:0008061">
    <property type="term" value="F:chitin binding"/>
    <property type="evidence" value="ECO:0007669"/>
    <property type="project" value="UniProtKB-UniRule"/>
</dbReference>
<evidence type="ECO:0000256" key="3">
    <source>
        <dbReference type="ARBA" id="ARBA00008682"/>
    </source>
</evidence>
<dbReference type="GO" id="GO:0006032">
    <property type="term" value="P:chitin catabolic process"/>
    <property type="evidence" value="ECO:0007669"/>
    <property type="project" value="UniProtKB-KW"/>
</dbReference>
<keyword evidence="10 13" id="KW-0326">Glycosidase</keyword>
<dbReference type="Proteomes" id="UP001286456">
    <property type="component" value="Unassembled WGS sequence"/>
</dbReference>
<comment type="caution">
    <text evidence="12">Lacks conserved residue(s) required for the propagation of feature annotation.</text>
</comment>
<feature type="disulfide bond" evidence="12">
    <location>
        <begin position="112"/>
        <end position="124"/>
    </location>
</feature>
<comment type="subcellular location">
    <subcellularLocation>
        <location evidence="2">Secreted</location>
    </subcellularLocation>
</comment>
<dbReference type="PANTHER" id="PTHR11177:SF397">
    <property type="entry name" value="CHITINASE"/>
    <property type="match status" value="1"/>
</dbReference>
<keyword evidence="8" id="KW-0146">Chitin degradation</keyword>
<evidence type="ECO:0000256" key="13">
    <source>
        <dbReference type="RuleBase" id="RU000489"/>
    </source>
</evidence>
<dbReference type="Pfam" id="PF00187">
    <property type="entry name" value="Chitin_bind_1"/>
    <property type="match status" value="1"/>
</dbReference>
<evidence type="ECO:0000256" key="9">
    <source>
        <dbReference type="ARBA" id="ARBA00023277"/>
    </source>
</evidence>
<dbReference type="SUPFAM" id="SSF57016">
    <property type="entry name" value="Plant lectins/antimicrobial peptides"/>
    <property type="match status" value="1"/>
</dbReference>
<evidence type="ECO:0000256" key="4">
    <source>
        <dbReference type="ARBA" id="ARBA00012729"/>
    </source>
</evidence>
<dbReference type="PROSITE" id="PS01095">
    <property type="entry name" value="GH18_1"/>
    <property type="match status" value="1"/>
</dbReference>
<sequence length="1106" mass="121694">MRLPLVHHSVQAYAAAFLAMAGLGFVTALESNERQHGNSSVATSQLLGRALPAGTCDATTSCDPGGGLKACCNGKSFFCGYGAEYCDASVCIHDCDAKAECGAGADPSALRCPLGVCCSKFGFCGTTPDFCDAATNCVLDCPQPGSTKHSTSNVQETVIGYAQSWSLITRGCRQRDLAFFQEIRDSLTHLNVAFGYIYPDSFEVYPIPGSSIVSDQELTNIKQLAPGLSVWLSIGGWSFSDNDTDTQAVWGDLASTAAKRAKFIQNLSKFMLQWGFDGIDLDWEYPAAPDGRGHKEDTANFVLLVSDMRSYFSSLGHGWGISFAAPASYWYLRWFNMREMIKYVDWVNLMTYDLHGLWDKDSRNIGPYIYPHTNLTEIKDALNLLWRAEVPANKVNLGLGFYGRSCRLKNKNCAVPGCEFDTEDGPVAGSCSGTSGCMSYQDIAYKIGETGAKIHTDTKDAVAYMKYDDDQWISFNTQETLKLKVDFANSQGLRDAVLSDGTTKGGLGRFKERNGVGNDGGTWDKSVPLSCQWSECGRGCGAGQQKVTSVLCSNSQRKDLCCPFNNAPDPAACKWTADPGYVLGCSNPTKCESGYINVAQSQYFVSDDNKDHACSFGEASYCCKAVMTGGSCEWSETCSELDGVSPPSDACPASDTFVTYKTGNGCRGSTKSGRAYCCAQSVPANACRWACDIVVPMCNNDEIDMGLFNGGGGNDNRCIHYGGPGEFSQDSETDPRLCCNRKAMTITYKTLPIPLGNLFPSNMLGSGSGDNSNKFDVEIDSSKGKGTDPDDNAFGWYIMSGPPDQISTLDRRDGSHWEVYDCDEEHHEGRQQAKLVCIDESETSNCNDIYEGGVPLTVIKMPPHCGPGKYAVAVDLQPLYADDDNDDMDGNSTDSRYRDILPIHIARRNLKNPRVHVLTFDYDFSPIQGRTSSQILFRTDYSDDSGYWDTVVAASSKKRGMTKRDRHSELWDAHGGSWKSYLDHTWREERLAYPHGHHKRDELHTRWFSLSVANWVNRMSEVSYQKDVIHHVINKQLEWKLIDQSLTCPRVNAHSRLTAELNINIDTSAQLSLIGYLNNLQSFEQSNLLFRNYGSIEAALIFDARA</sequence>
<dbReference type="CDD" id="cd00035">
    <property type="entry name" value="ChtBD1"/>
    <property type="match status" value="1"/>
</dbReference>
<keyword evidence="12" id="KW-1015">Disulfide bond</keyword>
<dbReference type="InterPro" id="IPR001002">
    <property type="entry name" value="Chitin-bd_1"/>
</dbReference>
<dbReference type="InterPro" id="IPR050314">
    <property type="entry name" value="Glycosyl_Hydrlase_18"/>
</dbReference>
<dbReference type="InterPro" id="IPR029070">
    <property type="entry name" value="Chitinase_insertion_sf"/>
</dbReference>
<reference evidence="16" key="2">
    <citation type="submission" date="2023-06" db="EMBL/GenBank/DDBJ databases">
        <authorList>
            <consortium name="Lawrence Berkeley National Laboratory"/>
            <person name="Haridas S."/>
            <person name="Hensen N."/>
            <person name="Bonometti L."/>
            <person name="Westerberg I."/>
            <person name="Brannstrom I.O."/>
            <person name="Guillou S."/>
            <person name="Cros-Aarteil S."/>
            <person name="Calhoun S."/>
            <person name="Kuo A."/>
            <person name="Mondo S."/>
            <person name="Pangilinan J."/>
            <person name="Riley R."/>
            <person name="Labutti K."/>
            <person name="Andreopoulos B."/>
            <person name="Lipzen A."/>
            <person name="Chen C."/>
            <person name="Yanf M."/>
            <person name="Daum C."/>
            <person name="Ng V."/>
            <person name="Clum A."/>
            <person name="Steindorff A."/>
            <person name="Ohm R."/>
            <person name="Martin F."/>
            <person name="Silar P."/>
            <person name="Natvig D."/>
            <person name="Lalanne C."/>
            <person name="Gautier V."/>
            <person name="Ament-Velasquez S.L."/>
            <person name="Kruys A."/>
            <person name="Hutchinson M.I."/>
            <person name="Powell A.J."/>
            <person name="Barry K."/>
            <person name="Miller A.N."/>
            <person name="Grigoriev I.V."/>
            <person name="Debuchy R."/>
            <person name="Gladieux P."/>
            <person name="Thoren M.H."/>
            <person name="Johannesson H."/>
        </authorList>
    </citation>
    <scope>NUCLEOTIDE SEQUENCE</scope>
    <source>
        <strain evidence="16">SMH4131-1</strain>
    </source>
</reference>
<accession>A0AAE0IW53</accession>
<dbReference type="InterPro" id="IPR017853">
    <property type="entry name" value="GH"/>
</dbReference>
<reference evidence="16" key="1">
    <citation type="journal article" date="2023" name="Mol. Phylogenet. Evol.">
        <title>Genome-scale phylogeny and comparative genomics of the fungal order Sordariales.</title>
        <authorList>
            <person name="Hensen N."/>
            <person name="Bonometti L."/>
            <person name="Westerberg I."/>
            <person name="Brannstrom I.O."/>
            <person name="Guillou S."/>
            <person name="Cros-Aarteil S."/>
            <person name="Calhoun S."/>
            <person name="Haridas S."/>
            <person name="Kuo A."/>
            <person name="Mondo S."/>
            <person name="Pangilinan J."/>
            <person name="Riley R."/>
            <person name="LaButti K."/>
            <person name="Andreopoulos B."/>
            <person name="Lipzen A."/>
            <person name="Chen C."/>
            <person name="Yan M."/>
            <person name="Daum C."/>
            <person name="Ng V."/>
            <person name="Clum A."/>
            <person name="Steindorff A."/>
            <person name="Ohm R.A."/>
            <person name="Martin F."/>
            <person name="Silar P."/>
            <person name="Natvig D.O."/>
            <person name="Lalanne C."/>
            <person name="Gautier V."/>
            <person name="Ament-Velasquez S.L."/>
            <person name="Kruys A."/>
            <person name="Hutchinson M.I."/>
            <person name="Powell A.J."/>
            <person name="Barry K."/>
            <person name="Miller A.N."/>
            <person name="Grigoriev I.V."/>
            <person name="Debuchy R."/>
            <person name="Gladieux P."/>
            <person name="Hiltunen Thoren M."/>
            <person name="Johannesson H."/>
        </authorList>
    </citation>
    <scope>NUCLEOTIDE SEQUENCE</scope>
    <source>
        <strain evidence="16">SMH4131-1</strain>
    </source>
</reference>
<dbReference type="InterPro" id="IPR001223">
    <property type="entry name" value="Glyco_hydro18_cat"/>
</dbReference>
<protein>
    <recommendedName>
        <fullName evidence="4">chitinase</fullName>
        <ecNumber evidence="4">3.2.1.14</ecNumber>
    </recommendedName>
</protein>
<keyword evidence="11" id="KW-0624">Polysaccharide degradation</keyword>
<evidence type="ECO:0000256" key="12">
    <source>
        <dbReference type="PROSITE-ProRule" id="PRU00261"/>
    </source>
</evidence>
<comment type="similarity">
    <text evidence="3">Belongs to the glycosyl hydrolase 18 family. Chitinase class V subfamily.</text>
</comment>
<feature type="domain" description="Chitin-binding type-1" evidence="14">
    <location>
        <begin position="98"/>
        <end position="143"/>
    </location>
</feature>
<keyword evidence="9" id="KW-0119">Carbohydrate metabolism</keyword>
<evidence type="ECO:0000256" key="11">
    <source>
        <dbReference type="ARBA" id="ARBA00023326"/>
    </source>
</evidence>
<dbReference type="EC" id="3.2.1.14" evidence="4"/>
<dbReference type="Gene3D" id="3.20.20.80">
    <property type="entry name" value="Glycosidases"/>
    <property type="match status" value="1"/>
</dbReference>
<evidence type="ECO:0000256" key="5">
    <source>
        <dbReference type="ARBA" id="ARBA00022525"/>
    </source>
</evidence>
<keyword evidence="17" id="KW-1185">Reference proteome</keyword>
<dbReference type="Gene3D" id="3.10.50.10">
    <property type="match status" value="1"/>
</dbReference>
<dbReference type="SMART" id="SM00636">
    <property type="entry name" value="Glyco_18"/>
    <property type="match status" value="1"/>
</dbReference>
<evidence type="ECO:0000256" key="8">
    <source>
        <dbReference type="ARBA" id="ARBA00023024"/>
    </source>
</evidence>
<evidence type="ECO:0000259" key="14">
    <source>
        <dbReference type="PROSITE" id="PS50941"/>
    </source>
</evidence>
<name>A0AAE0IW53_9PEZI</name>
<keyword evidence="5" id="KW-0964">Secreted</keyword>
<dbReference type="PROSITE" id="PS50941">
    <property type="entry name" value="CHIT_BIND_I_2"/>
    <property type="match status" value="1"/>
</dbReference>
<dbReference type="InterPro" id="IPR001579">
    <property type="entry name" value="Glyco_hydro_18_chit_AS"/>
</dbReference>
<dbReference type="Pfam" id="PF00704">
    <property type="entry name" value="Glyco_hydro_18"/>
    <property type="match status" value="1"/>
</dbReference>
<evidence type="ECO:0000256" key="2">
    <source>
        <dbReference type="ARBA" id="ARBA00004613"/>
    </source>
</evidence>
<evidence type="ECO:0000313" key="16">
    <source>
        <dbReference type="EMBL" id="KAK3331671.1"/>
    </source>
</evidence>
<evidence type="ECO:0000256" key="10">
    <source>
        <dbReference type="ARBA" id="ARBA00023295"/>
    </source>
</evidence>
<dbReference type="SUPFAM" id="SSF54556">
    <property type="entry name" value="Chitinase insertion domain"/>
    <property type="match status" value="1"/>
</dbReference>
<gene>
    <name evidence="16" type="ORF">B0T19DRAFT_455989</name>
</gene>
<dbReference type="Gene3D" id="3.30.60.10">
    <property type="entry name" value="Endochitinase-like"/>
    <property type="match status" value="1"/>
</dbReference>
<keyword evidence="7 13" id="KW-0378">Hydrolase</keyword>
<dbReference type="PROSITE" id="PS51910">
    <property type="entry name" value="GH18_2"/>
    <property type="match status" value="1"/>
</dbReference>
<feature type="disulfide bond" evidence="12">
    <location>
        <begin position="137"/>
        <end position="141"/>
    </location>
</feature>